<evidence type="ECO:0000313" key="3">
    <source>
        <dbReference type="RefSeq" id="XP_053059462.1"/>
    </source>
</evidence>
<accession>A0ABM3NJ59</accession>
<feature type="compositionally biased region" description="Low complexity" evidence="1">
    <location>
        <begin position="279"/>
        <end position="295"/>
    </location>
</feature>
<evidence type="ECO:0000256" key="1">
    <source>
        <dbReference type="SAM" id="MobiDB-lite"/>
    </source>
</evidence>
<feature type="compositionally biased region" description="Basic residues" evidence="1">
    <location>
        <begin position="337"/>
        <end position="346"/>
    </location>
</feature>
<reference evidence="2" key="1">
    <citation type="submission" date="2025-05" db="UniProtKB">
        <authorList>
            <consortium name="RefSeq"/>
        </authorList>
    </citation>
    <scope>NUCLEOTIDE SEQUENCE [LARGE SCALE GENOMIC DNA]</scope>
</reference>
<reference evidence="3" key="2">
    <citation type="submission" date="2025-08" db="UniProtKB">
        <authorList>
            <consortium name="RefSeq"/>
        </authorList>
    </citation>
    <scope>IDENTIFICATION</scope>
    <source>
        <tissue evidence="3">Blood</tissue>
    </source>
</reference>
<sequence length="400" mass="42435">MQPLAHCRVCSPWGEAALGAPHTEDKVLRGAGTRPEALVPALGSGSTTEAKSGRLRLCGYRPLQENRRGRLLGRAAHSYVGLGRGGLGKGERREGNGAVAKEEGKETERAGEELRELVRKDSEKDGKKIGSGVEGEVLEPQDAPRPVRGAPGFPGQWEEDNGKAKEGNTFFRRETGNPGRAGALGGGPQSPSLSLIPPPYPPPPPQGTRSRSPTRQPTERPQNVARGDPWRAGEQSSDPRGEQSPAGGAARNAGRRKGLRTPRRGSRSRPRRFHGVMVSTLDSESSDPSSSLGGTCPFGPSRGHLLLSAPRPREEEHEPSRSRCPRAGEGNSGDHARRCRSRRRVLRAPSPLPDSGTNEPGSQSGAPRTSIATTARRPGQRRPSSGSPSGLGVKATGRGH</sequence>
<evidence type="ECO:0000313" key="2">
    <source>
        <dbReference type="Proteomes" id="UP001652583"/>
    </source>
</evidence>
<feature type="compositionally biased region" description="Pro residues" evidence="1">
    <location>
        <begin position="196"/>
        <end position="206"/>
    </location>
</feature>
<feature type="compositionally biased region" description="Basic and acidic residues" evidence="1">
    <location>
        <begin position="311"/>
        <end position="321"/>
    </location>
</feature>
<feature type="compositionally biased region" description="Basic and acidic residues" evidence="1">
    <location>
        <begin position="160"/>
        <end position="175"/>
    </location>
</feature>
<gene>
    <name evidence="3" type="primary">LOC128311827</name>
</gene>
<organism evidence="2 3">
    <name type="scientific">Acinonyx jubatus</name>
    <name type="common">Cheetah</name>
    <dbReference type="NCBI Taxonomy" id="32536"/>
    <lineage>
        <taxon>Eukaryota</taxon>
        <taxon>Metazoa</taxon>
        <taxon>Chordata</taxon>
        <taxon>Craniata</taxon>
        <taxon>Vertebrata</taxon>
        <taxon>Euteleostomi</taxon>
        <taxon>Mammalia</taxon>
        <taxon>Eutheria</taxon>
        <taxon>Laurasiatheria</taxon>
        <taxon>Carnivora</taxon>
        <taxon>Feliformia</taxon>
        <taxon>Felidae</taxon>
        <taxon>Felinae</taxon>
        <taxon>Acinonyx</taxon>
    </lineage>
</organism>
<feature type="compositionally biased region" description="Polar residues" evidence="1">
    <location>
        <begin position="355"/>
        <end position="373"/>
    </location>
</feature>
<dbReference type="RefSeq" id="XP_053059462.1">
    <property type="nucleotide sequence ID" value="XM_053203487.1"/>
</dbReference>
<proteinExistence type="predicted"/>
<protein>
    <submittedName>
        <fullName evidence="3">Serine/arginine repetitive matrix protein 3-like</fullName>
    </submittedName>
</protein>
<dbReference type="Proteomes" id="UP001652583">
    <property type="component" value="Chromosome C1"/>
</dbReference>
<name>A0ABM3NJ59_ACIJB</name>
<dbReference type="GeneID" id="128311827"/>
<feature type="compositionally biased region" description="Basic residues" evidence="1">
    <location>
        <begin position="253"/>
        <end position="274"/>
    </location>
</feature>
<feature type="region of interest" description="Disordered" evidence="1">
    <location>
        <begin position="82"/>
        <end position="400"/>
    </location>
</feature>
<keyword evidence="2" id="KW-1185">Reference proteome</keyword>
<feature type="compositionally biased region" description="Low complexity" evidence="1">
    <location>
        <begin position="381"/>
        <end position="392"/>
    </location>
</feature>
<feature type="compositionally biased region" description="Basic and acidic residues" evidence="1">
    <location>
        <begin position="89"/>
        <end position="128"/>
    </location>
</feature>